<feature type="chain" id="PRO_5045111990" evidence="7">
    <location>
        <begin position="22"/>
        <end position="679"/>
    </location>
</feature>
<feature type="region of interest" description="Disordered" evidence="6">
    <location>
        <begin position="582"/>
        <end position="612"/>
    </location>
</feature>
<reference evidence="8 9" key="1">
    <citation type="submission" date="2023-05" db="EMBL/GenBank/DDBJ databases">
        <title>A 100% complete, gapless, phased diploid assembly of the Scenedesmus obliquus UTEX 3031 genome.</title>
        <authorList>
            <person name="Biondi T.C."/>
            <person name="Hanschen E.R."/>
            <person name="Kwon T."/>
            <person name="Eng W."/>
            <person name="Kruse C.P.S."/>
            <person name="Koehler S.I."/>
            <person name="Kunde Y."/>
            <person name="Gleasner C.D."/>
            <person name="You Mak K.T."/>
            <person name="Polle J."/>
            <person name="Hovde B.T."/>
            <person name="Starkenburg S.R."/>
        </authorList>
    </citation>
    <scope>NUCLEOTIDE SEQUENCE [LARGE SCALE GENOMIC DNA]</scope>
    <source>
        <strain evidence="8 9">DOE0152z</strain>
    </source>
</reference>
<keyword evidence="7" id="KW-0732">Signal</keyword>
<dbReference type="PROSITE" id="PS51257">
    <property type="entry name" value="PROKAR_LIPOPROTEIN"/>
    <property type="match status" value="1"/>
</dbReference>
<dbReference type="SUPFAM" id="SSF100920">
    <property type="entry name" value="Heat shock protein 70kD (HSP70), peptide-binding domain"/>
    <property type="match status" value="1"/>
</dbReference>
<dbReference type="InterPro" id="IPR013126">
    <property type="entry name" value="Hsp_70_fam"/>
</dbReference>
<dbReference type="Proteomes" id="UP001244341">
    <property type="component" value="Chromosome 17b"/>
</dbReference>
<dbReference type="NCBIfam" id="NF001413">
    <property type="entry name" value="PRK00290.1"/>
    <property type="match status" value="1"/>
</dbReference>
<dbReference type="InterPro" id="IPR029047">
    <property type="entry name" value="HSP70_peptide-bd_sf"/>
</dbReference>
<dbReference type="InterPro" id="IPR042050">
    <property type="entry name" value="BIP_NBD"/>
</dbReference>
<dbReference type="SUPFAM" id="SSF53067">
    <property type="entry name" value="Actin-like ATPase domain"/>
    <property type="match status" value="2"/>
</dbReference>
<evidence type="ECO:0000256" key="4">
    <source>
        <dbReference type="RuleBase" id="RU003322"/>
    </source>
</evidence>
<accession>A0ABY8UQW6</accession>
<dbReference type="InterPro" id="IPR043129">
    <property type="entry name" value="ATPase_NBD"/>
</dbReference>
<sequence>MARRALIVALTVLACASYSLSVLGKEAEEKLGTVIGIDLGTTYSCVGVYKNGRVEIIANDQGNRITPSYVAFTDSERLIGDAAKNQATVNPERTIYDVKRLIGRKYEDKEVQRDKKLVSYDIVDKATKPYIKVKVNGEDKVFSPEEISAMILTKMKDTAEAYLGKTVKHAVVTVPAYFNDAQRQATKDAGTISGLNVVRIINEPTAAAIAYGLDKKGGEKNILVFDLGGGTFDVSILTIDNGVFEVISTNGDTHLGGEDFDQRVMEYFMKLIKKKYKVDISKDSRAKQKLRREAERAKRALSSQHQVRVEIESLAEGVDLSEPLTRARFEELNNDLFKKTLGPVRKAMEDANMKKSEIDEIVLVGGSTRIPKVQQLLKEYFEGKEPNKGINPDEAVAYGAAVQGGILGGEGGDEVKDILLLDVAPLSLGIETVGGVMTKLIPRNTVIPTKKSQVFTTYQDQQTTVSIQVFEGERAMTKDNHKLGQFDLNGIPPAPRGTPQIEVTFEVDANGILNVAAEDKGTGKKEKITIKAEKGRLSDEEIQRMVQEAEEFAEQDKAVKAKVDSKNQLETYIYSVKSTVEDKAKDKVSAEDKKTDKVSAEDKKTDKVSAEDKKTVLDAVKEAMEWVEENSEADADEYNERRKELEDVVSPIMSKLYAAGGGPGGAAGGDEDLGDHDEL</sequence>
<dbReference type="SUPFAM" id="SSF100934">
    <property type="entry name" value="Heat shock protein 70kD (HSP70), C-terminal subdomain"/>
    <property type="match status" value="2"/>
</dbReference>
<dbReference type="PANTHER" id="PTHR19375">
    <property type="entry name" value="HEAT SHOCK PROTEIN 70KDA"/>
    <property type="match status" value="1"/>
</dbReference>
<dbReference type="PRINTS" id="PR00301">
    <property type="entry name" value="HEATSHOCK70"/>
</dbReference>
<keyword evidence="2" id="KW-0256">Endoplasmic reticulum</keyword>
<feature type="region of interest" description="Disordered" evidence="6">
    <location>
        <begin position="655"/>
        <end position="679"/>
    </location>
</feature>
<dbReference type="Gene3D" id="3.30.420.40">
    <property type="match status" value="2"/>
</dbReference>
<dbReference type="InterPro" id="IPR029048">
    <property type="entry name" value="HSP70_C_sf"/>
</dbReference>
<feature type="signal peptide" evidence="7">
    <location>
        <begin position="1"/>
        <end position="21"/>
    </location>
</feature>
<dbReference type="PROSITE" id="PS00297">
    <property type="entry name" value="HSP70_1"/>
    <property type="match status" value="1"/>
</dbReference>
<keyword evidence="3 4" id="KW-0067">ATP-binding</keyword>
<evidence type="ECO:0000256" key="1">
    <source>
        <dbReference type="ARBA" id="ARBA00022741"/>
    </source>
</evidence>
<evidence type="ECO:0000313" key="8">
    <source>
        <dbReference type="EMBL" id="WIA23789.1"/>
    </source>
</evidence>
<evidence type="ECO:0000256" key="6">
    <source>
        <dbReference type="SAM" id="MobiDB-lite"/>
    </source>
</evidence>
<feature type="compositionally biased region" description="Acidic residues" evidence="6">
    <location>
        <begin position="669"/>
        <end position="679"/>
    </location>
</feature>
<keyword evidence="9" id="KW-1185">Reference proteome</keyword>
<name>A0ABY8UQW6_TETOB</name>
<keyword evidence="5" id="KW-0175">Coiled coil</keyword>
<protein>
    <submittedName>
        <fullName evidence="8">Uncharacterized protein</fullName>
    </submittedName>
</protein>
<dbReference type="CDD" id="cd10241">
    <property type="entry name" value="ASKHA_NBD_HSP70_BiP"/>
    <property type="match status" value="1"/>
</dbReference>
<evidence type="ECO:0000256" key="2">
    <source>
        <dbReference type="ARBA" id="ARBA00022824"/>
    </source>
</evidence>
<dbReference type="InterPro" id="IPR018181">
    <property type="entry name" value="Heat_shock_70_CS"/>
</dbReference>
<gene>
    <name evidence="8" type="ORF">OEZ85_013470</name>
</gene>
<feature type="compositionally biased region" description="Gly residues" evidence="6">
    <location>
        <begin position="659"/>
        <end position="668"/>
    </location>
</feature>
<dbReference type="Pfam" id="PF00012">
    <property type="entry name" value="HSP70"/>
    <property type="match status" value="1"/>
</dbReference>
<dbReference type="EMBL" id="CP126224">
    <property type="protein sequence ID" value="WIA23789.1"/>
    <property type="molecule type" value="Genomic_DNA"/>
</dbReference>
<feature type="coiled-coil region" evidence="5">
    <location>
        <begin position="280"/>
        <end position="307"/>
    </location>
</feature>
<comment type="similarity">
    <text evidence="4">Belongs to the heat shock protein 70 family.</text>
</comment>
<organism evidence="8 9">
    <name type="scientific">Tetradesmus obliquus</name>
    <name type="common">Green alga</name>
    <name type="synonym">Acutodesmus obliquus</name>
    <dbReference type="NCBI Taxonomy" id="3088"/>
    <lineage>
        <taxon>Eukaryota</taxon>
        <taxon>Viridiplantae</taxon>
        <taxon>Chlorophyta</taxon>
        <taxon>core chlorophytes</taxon>
        <taxon>Chlorophyceae</taxon>
        <taxon>CS clade</taxon>
        <taxon>Sphaeropleales</taxon>
        <taxon>Scenedesmaceae</taxon>
        <taxon>Tetradesmus</taxon>
    </lineage>
</organism>
<dbReference type="Gene3D" id="3.90.640.10">
    <property type="entry name" value="Actin, Chain A, domain 4"/>
    <property type="match status" value="1"/>
</dbReference>
<dbReference type="Gene3D" id="1.20.1270.10">
    <property type="match status" value="1"/>
</dbReference>
<evidence type="ECO:0000256" key="5">
    <source>
        <dbReference type="SAM" id="Coils"/>
    </source>
</evidence>
<dbReference type="PROSITE" id="PS01036">
    <property type="entry name" value="HSP70_3"/>
    <property type="match status" value="1"/>
</dbReference>
<dbReference type="PROSITE" id="PS00329">
    <property type="entry name" value="HSP70_2"/>
    <property type="match status" value="1"/>
</dbReference>
<dbReference type="Gene3D" id="2.60.34.10">
    <property type="entry name" value="Substrate Binding Domain Of DNAk, Chain A, domain 1"/>
    <property type="match status" value="1"/>
</dbReference>
<keyword evidence="1 4" id="KW-0547">Nucleotide-binding</keyword>
<evidence type="ECO:0000256" key="3">
    <source>
        <dbReference type="ARBA" id="ARBA00022840"/>
    </source>
</evidence>
<proteinExistence type="inferred from homology"/>
<evidence type="ECO:0000313" key="9">
    <source>
        <dbReference type="Proteomes" id="UP001244341"/>
    </source>
</evidence>
<evidence type="ECO:0000256" key="7">
    <source>
        <dbReference type="SAM" id="SignalP"/>
    </source>
</evidence>